<dbReference type="PRINTS" id="PR00483">
    <property type="entry name" value="BACPHPHTASE"/>
</dbReference>
<name>A0A0H5LTM6_YERIN</name>
<dbReference type="AlphaFoldDB" id="A0A0H5LTM6"/>
<sequence>MLGKTAVSALCSAVIFYLGSANAAETRIINATELISGFSQLNSHTAGQHALAENLNTSIAINNNASEAQRARAIADNTISALIGSMSNGLLVADALGPKMSEIFSTHNAVNAATYTATTFSQNFVALFSQVNALIQADSSFAKNYYANGSANGNPALPATGIALPADGVYNVYDLAYNPLDENRNAVGNSRPVQVAPDRIISFSAPDFFGVETDSAVAILPTVKGNASFPSGHSAFGFASTLLFAEMVPERFQEFLLRGSEYGNSRITLGVHYALDVIGARIMTTYALAQILNNNPDYLGQNISSMLGSPMVTTNDFQALTLAAQTDLRTMLEQGCQTTIAECAAIDKAARLSEAASNKADYLYRLTYGLSPVGPTDLAPVVPVGAEVLIATRFPYLNAEQRREVLATTEIESGHALDNGSGWARLNLYAAADGYGAFNGNVSVTMEASQGGFSAYDTGGNDIAGNGDFVKKGSGILELTGNNSFSGTTTVAGGALIINGYHGYSSVMVDEGAMLGGSGTVGTLTARSGAVIAPGNSIGILHVANDVTFQPGALYRVEIAADGRSDLIQSAGAAVLNGGEVAISLENSGNLLSQNEVQSLLGKQYTILTAQQGIHGDFDSVQSDYLFLGTGLSYQPNQIVLNVGRNATAFSDIAQTPNEQALAAAADTLSAGNPVYESILISSTPWEARQAFRQLSGQIHADIASAQINESRYLRDTLNERLRQEEGLARSSGIKANEGGAWAQLLGAWDRAAGDINATGYQASTYGILLGLDSTLAENGQLGISTGYTRTSLDGGYGSNADSDNYHLGIYGGKQFGNLALRAGSAYTWHRIDTSRSVNYGAQSDSLAAKYSARTQQVFAEVGYGLKAAEVNLEPFANLAYVNFQNNGLAENGGAAALRGDRQHTDATLSTLGLRADTQWQAVTLRGELGWQHQYGELARDTGLMFSGSHSTFVVNSVPASRDGAVLKASMEVAVSKDAVLSLGYGGLVSQNHQDNRVNAGFTWRF</sequence>
<organism evidence="4 5">
    <name type="scientific">Yersinia intermedia</name>
    <dbReference type="NCBI Taxonomy" id="631"/>
    <lineage>
        <taxon>Bacteria</taxon>
        <taxon>Pseudomonadati</taxon>
        <taxon>Pseudomonadota</taxon>
        <taxon>Gammaproteobacteria</taxon>
        <taxon>Enterobacterales</taxon>
        <taxon>Yersiniaceae</taxon>
        <taxon>Yersinia</taxon>
    </lineage>
</organism>
<proteinExistence type="predicted"/>
<reference evidence="5" key="1">
    <citation type="submission" date="2015-03" db="EMBL/GenBank/DDBJ databases">
        <authorList>
            <consortium name="Pathogen Informatics"/>
        </authorList>
    </citation>
    <scope>NUCLEOTIDE SEQUENCE [LARGE SCALE GENOMIC DNA]</scope>
    <source>
        <strain evidence="5">R148</strain>
    </source>
</reference>
<dbReference type="RefSeq" id="WP_053009219.1">
    <property type="nucleotide sequence ID" value="NZ_CWJI01000002.1"/>
</dbReference>
<gene>
    <name evidence="4" type="ORF">ERS008476_01346</name>
</gene>
<keyword evidence="1 2" id="KW-0732">Signal</keyword>
<dbReference type="Gene3D" id="1.20.144.10">
    <property type="entry name" value="Phosphatidic acid phosphatase type 2/haloperoxidase"/>
    <property type="match status" value="1"/>
</dbReference>
<dbReference type="PROSITE" id="PS51208">
    <property type="entry name" value="AUTOTRANSPORTER"/>
    <property type="match status" value="1"/>
</dbReference>
<dbReference type="GO" id="GO:0030288">
    <property type="term" value="C:outer membrane-bounded periplasmic space"/>
    <property type="evidence" value="ECO:0007669"/>
    <property type="project" value="InterPro"/>
</dbReference>
<dbReference type="SUPFAM" id="SSF48317">
    <property type="entry name" value="Acid phosphatase/Vanadium-dependent haloperoxidase"/>
    <property type="match status" value="1"/>
</dbReference>
<dbReference type="InterPro" id="IPR006315">
    <property type="entry name" value="OM_autotransptr_brl_dom"/>
</dbReference>
<feature type="domain" description="Autotransporter" evidence="3">
    <location>
        <begin position="734"/>
        <end position="1006"/>
    </location>
</feature>
<evidence type="ECO:0000259" key="3">
    <source>
        <dbReference type="PROSITE" id="PS51208"/>
    </source>
</evidence>
<evidence type="ECO:0000256" key="1">
    <source>
        <dbReference type="ARBA" id="ARBA00022729"/>
    </source>
</evidence>
<dbReference type="SMART" id="SM00014">
    <property type="entry name" value="acidPPc"/>
    <property type="match status" value="1"/>
</dbReference>
<dbReference type="InterPro" id="IPR000326">
    <property type="entry name" value="PAP2/HPO"/>
</dbReference>
<dbReference type="InterPro" id="IPR036709">
    <property type="entry name" value="Autotransporte_beta_dom_sf"/>
</dbReference>
<dbReference type="SUPFAM" id="SSF51126">
    <property type="entry name" value="Pectin lyase-like"/>
    <property type="match status" value="1"/>
</dbReference>
<dbReference type="Proteomes" id="UP000043316">
    <property type="component" value="Unassembled WGS sequence"/>
</dbReference>
<dbReference type="NCBIfam" id="TIGR01414">
    <property type="entry name" value="autotrans_barl"/>
    <property type="match status" value="1"/>
</dbReference>
<feature type="signal peptide" evidence="2">
    <location>
        <begin position="1"/>
        <end position="23"/>
    </location>
</feature>
<dbReference type="Pfam" id="PF12951">
    <property type="entry name" value="PATR"/>
    <property type="match status" value="1"/>
</dbReference>
<dbReference type="EC" id="3.4.21.-" evidence="4"/>
<dbReference type="Pfam" id="PF03797">
    <property type="entry name" value="Autotransporter"/>
    <property type="match status" value="1"/>
</dbReference>
<feature type="chain" id="PRO_5005221135" evidence="2">
    <location>
        <begin position="24"/>
        <end position="1006"/>
    </location>
</feature>
<dbReference type="GO" id="GO:0003993">
    <property type="term" value="F:acid phosphatase activity"/>
    <property type="evidence" value="ECO:0007669"/>
    <property type="project" value="InterPro"/>
</dbReference>
<dbReference type="InterPro" id="IPR036938">
    <property type="entry name" value="PAP2/HPO_sf"/>
</dbReference>
<evidence type="ECO:0000313" key="5">
    <source>
        <dbReference type="Proteomes" id="UP000043316"/>
    </source>
</evidence>
<dbReference type="EMBL" id="CWJI01000002">
    <property type="protein sequence ID" value="CRY54425.1"/>
    <property type="molecule type" value="Genomic_DNA"/>
</dbReference>
<dbReference type="InterPro" id="IPR011050">
    <property type="entry name" value="Pectin_lyase_fold/virulence"/>
</dbReference>
<evidence type="ECO:0000256" key="2">
    <source>
        <dbReference type="SAM" id="SignalP"/>
    </source>
</evidence>
<dbReference type="NCBIfam" id="TIGR02601">
    <property type="entry name" value="autotrns_rpt"/>
    <property type="match status" value="1"/>
</dbReference>
<dbReference type="SMART" id="SM00869">
    <property type="entry name" value="Autotransporter"/>
    <property type="match status" value="1"/>
</dbReference>
<dbReference type="InterPro" id="IPR005546">
    <property type="entry name" value="Autotransporte_beta"/>
</dbReference>
<protein>
    <submittedName>
        <fullName evidence="4">Autotransporter protein</fullName>
        <ecNumber evidence="4">3.4.21.-</ecNumber>
    </submittedName>
</protein>
<dbReference type="InterPro" id="IPR013425">
    <property type="entry name" value="Autotrns_rpt"/>
</dbReference>
<dbReference type="GO" id="GO:0019867">
    <property type="term" value="C:outer membrane"/>
    <property type="evidence" value="ECO:0007669"/>
    <property type="project" value="InterPro"/>
</dbReference>
<dbReference type="Gene3D" id="2.40.128.130">
    <property type="entry name" value="Autotransporter beta-domain"/>
    <property type="match status" value="1"/>
</dbReference>
<accession>A0A0H5LTM6</accession>
<dbReference type="Pfam" id="PF01569">
    <property type="entry name" value="PAP2"/>
    <property type="match status" value="1"/>
</dbReference>
<dbReference type="InterPro" id="IPR001011">
    <property type="entry name" value="Acid_Pase_classA_bac"/>
</dbReference>
<dbReference type="SUPFAM" id="SSF103515">
    <property type="entry name" value="Autotransporter"/>
    <property type="match status" value="1"/>
</dbReference>
<keyword evidence="4" id="KW-0378">Hydrolase</keyword>
<evidence type="ECO:0000313" key="4">
    <source>
        <dbReference type="EMBL" id="CRY54425.1"/>
    </source>
</evidence>